<evidence type="ECO:0000256" key="1">
    <source>
        <dbReference type="ARBA" id="ARBA00007788"/>
    </source>
</evidence>
<dbReference type="GO" id="GO:0016987">
    <property type="term" value="F:sigma factor activity"/>
    <property type="evidence" value="ECO:0007669"/>
    <property type="project" value="UniProtKB-KW"/>
</dbReference>
<dbReference type="RefSeq" id="WP_271186420.1">
    <property type="nucleotide sequence ID" value="NZ_BSFE01000003.1"/>
</dbReference>
<dbReference type="InterPro" id="IPR014284">
    <property type="entry name" value="RNA_pol_sigma-70_dom"/>
</dbReference>
<dbReference type="InterPro" id="IPR007630">
    <property type="entry name" value="RNA_pol_sigma70_r4"/>
</dbReference>
<evidence type="ECO:0000259" key="6">
    <source>
        <dbReference type="PROSITE" id="PS00715"/>
    </source>
</evidence>
<dbReference type="SUPFAM" id="SSF88659">
    <property type="entry name" value="Sigma3 and sigma4 domains of RNA polymerase sigma factors"/>
    <property type="match status" value="1"/>
</dbReference>
<dbReference type="NCBIfam" id="NF005143">
    <property type="entry name" value="PRK06596.1"/>
    <property type="match status" value="1"/>
</dbReference>
<keyword evidence="5" id="KW-0804">Transcription</keyword>
<organism evidence="7 8">
    <name type="scientific">Maricaulis virginensis</name>
    <dbReference type="NCBI Taxonomy" id="144022"/>
    <lineage>
        <taxon>Bacteria</taxon>
        <taxon>Pseudomonadati</taxon>
        <taxon>Pseudomonadota</taxon>
        <taxon>Alphaproteobacteria</taxon>
        <taxon>Maricaulales</taxon>
        <taxon>Maricaulaceae</taxon>
        <taxon>Maricaulis</taxon>
    </lineage>
</organism>
<dbReference type="PANTHER" id="PTHR30376">
    <property type="entry name" value="SIGMA FACTOR RPOH HEAT SHOCK RELATED"/>
    <property type="match status" value="1"/>
</dbReference>
<dbReference type="InterPro" id="IPR013325">
    <property type="entry name" value="RNA_pol_sigma_r2"/>
</dbReference>
<keyword evidence="2" id="KW-0805">Transcription regulation</keyword>
<accession>A0A9W6IN80</accession>
<dbReference type="Pfam" id="PF04542">
    <property type="entry name" value="Sigma70_r2"/>
    <property type="match status" value="1"/>
</dbReference>
<dbReference type="Proteomes" id="UP001143486">
    <property type="component" value="Unassembled WGS sequence"/>
</dbReference>
<keyword evidence="4" id="KW-0238">DNA-binding</keyword>
<dbReference type="GO" id="GO:0003677">
    <property type="term" value="F:DNA binding"/>
    <property type="evidence" value="ECO:0007669"/>
    <property type="project" value="UniProtKB-KW"/>
</dbReference>
<dbReference type="Pfam" id="PF00140">
    <property type="entry name" value="Sigma70_r1_2"/>
    <property type="match status" value="1"/>
</dbReference>
<dbReference type="EMBL" id="BSFE01000003">
    <property type="protein sequence ID" value="GLK52056.1"/>
    <property type="molecule type" value="Genomic_DNA"/>
</dbReference>
<dbReference type="NCBIfam" id="NF005693">
    <property type="entry name" value="PRK07500.1"/>
    <property type="match status" value="1"/>
</dbReference>
<comment type="caution">
    <text evidence="7">The sequence shown here is derived from an EMBL/GenBank/DDBJ whole genome shotgun (WGS) entry which is preliminary data.</text>
</comment>
<dbReference type="Gene3D" id="1.20.120.1810">
    <property type="match status" value="1"/>
</dbReference>
<keyword evidence="8" id="KW-1185">Reference proteome</keyword>
<evidence type="ECO:0000256" key="2">
    <source>
        <dbReference type="ARBA" id="ARBA00023015"/>
    </source>
</evidence>
<dbReference type="NCBIfam" id="TIGR02937">
    <property type="entry name" value="sigma70-ECF"/>
    <property type="match status" value="1"/>
</dbReference>
<evidence type="ECO:0000256" key="4">
    <source>
        <dbReference type="ARBA" id="ARBA00023125"/>
    </source>
</evidence>
<proteinExistence type="inferred from homology"/>
<reference evidence="7" key="2">
    <citation type="submission" date="2023-01" db="EMBL/GenBank/DDBJ databases">
        <authorList>
            <person name="Sun Q."/>
            <person name="Evtushenko L."/>
        </authorList>
    </citation>
    <scope>NUCLEOTIDE SEQUENCE</scope>
    <source>
        <strain evidence="7">VKM B-1513</strain>
    </source>
</reference>
<evidence type="ECO:0000313" key="8">
    <source>
        <dbReference type="Proteomes" id="UP001143486"/>
    </source>
</evidence>
<evidence type="ECO:0000256" key="3">
    <source>
        <dbReference type="ARBA" id="ARBA00023082"/>
    </source>
</evidence>
<gene>
    <name evidence="7" type="ORF">GCM10017621_15640</name>
</gene>
<dbReference type="Gene3D" id="1.20.140.160">
    <property type="match status" value="1"/>
</dbReference>
<dbReference type="InterPro" id="IPR007627">
    <property type="entry name" value="RNA_pol_sigma70_r2"/>
</dbReference>
<dbReference type="PIRSF" id="PIRSF000770">
    <property type="entry name" value="RNA_pol_sigma-SigE/K"/>
    <property type="match status" value="1"/>
</dbReference>
<evidence type="ECO:0000256" key="5">
    <source>
        <dbReference type="ARBA" id="ARBA00023163"/>
    </source>
</evidence>
<evidence type="ECO:0000313" key="7">
    <source>
        <dbReference type="EMBL" id="GLK52056.1"/>
    </source>
</evidence>
<dbReference type="InterPro" id="IPR013324">
    <property type="entry name" value="RNA_pol_sigma_r3/r4-like"/>
</dbReference>
<dbReference type="AlphaFoldDB" id="A0A9W6IN80"/>
<dbReference type="SUPFAM" id="SSF88946">
    <property type="entry name" value="Sigma2 domain of RNA polymerase sigma factors"/>
    <property type="match status" value="1"/>
</dbReference>
<dbReference type="PANTHER" id="PTHR30376:SF3">
    <property type="entry name" value="RNA POLYMERASE SIGMA FACTOR RPOH"/>
    <property type="match status" value="1"/>
</dbReference>
<keyword evidence="3" id="KW-0731">Sigma factor</keyword>
<name>A0A9W6IN80_9PROT</name>
<sequence>MPATRTAPETTAAPRQRDAGEQRFVKAAMAVPLLSREEEQELARRWAEHRDEAALHRLTEAHMRLVVATAARFRRYGLPFSDLIQEGNIGLMKAAERFDPSRDVRFSTYVTWWVRSCIQDYVLRNWSIVRTGTTSAQKSLFFNLRRIRARTGDVDGGGLTPENRRLIAEELKVREEDVDMMASRLSAVDRSLNAPVGEEDQMQWQDLLVDETCAPEDEVMDRTDSERRKAWLGQAIDTLNPREQLIIRERRLSEEGSTLEMLGDRLGISKERVRQIENAALDKIRRALTERHGDPAACGLIPN</sequence>
<dbReference type="PROSITE" id="PS00715">
    <property type="entry name" value="SIGMA70_1"/>
    <property type="match status" value="1"/>
</dbReference>
<comment type="similarity">
    <text evidence="1">Belongs to the sigma-70 factor family.</text>
</comment>
<dbReference type="GO" id="GO:0006352">
    <property type="term" value="P:DNA-templated transcription initiation"/>
    <property type="evidence" value="ECO:0007669"/>
    <property type="project" value="InterPro"/>
</dbReference>
<dbReference type="Pfam" id="PF04545">
    <property type="entry name" value="Sigma70_r4"/>
    <property type="match status" value="1"/>
</dbReference>
<feature type="domain" description="RNA polymerase sigma-70" evidence="6">
    <location>
        <begin position="82"/>
        <end position="95"/>
    </location>
</feature>
<dbReference type="InterPro" id="IPR050813">
    <property type="entry name" value="Sigma-70_Factor"/>
</dbReference>
<dbReference type="CDD" id="cd06171">
    <property type="entry name" value="Sigma70_r4"/>
    <property type="match status" value="1"/>
</dbReference>
<dbReference type="PRINTS" id="PR00046">
    <property type="entry name" value="SIGMA70FCT"/>
</dbReference>
<protein>
    <submittedName>
        <fullName evidence="7">RNA polymerase factor sigma-32</fullName>
    </submittedName>
</protein>
<dbReference type="InterPro" id="IPR009042">
    <property type="entry name" value="RNA_pol_sigma70_r1_2"/>
</dbReference>
<reference evidence="7" key="1">
    <citation type="journal article" date="2014" name="Int. J. Syst. Evol. Microbiol.">
        <title>Complete genome sequence of Corynebacterium casei LMG S-19264T (=DSM 44701T), isolated from a smear-ripened cheese.</title>
        <authorList>
            <consortium name="US DOE Joint Genome Institute (JGI-PGF)"/>
            <person name="Walter F."/>
            <person name="Albersmeier A."/>
            <person name="Kalinowski J."/>
            <person name="Ruckert C."/>
        </authorList>
    </citation>
    <scope>NUCLEOTIDE SEQUENCE</scope>
    <source>
        <strain evidence="7">VKM B-1513</strain>
    </source>
</reference>
<dbReference type="InterPro" id="IPR000943">
    <property type="entry name" value="RNA_pol_sigma70"/>
</dbReference>